<feature type="compositionally biased region" description="Polar residues" evidence="1">
    <location>
        <begin position="365"/>
        <end position="385"/>
    </location>
</feature>
<name>A0A9P9YVU5_9MUSC</name>
<dbReference type="AlphaFoldDB" id="A0A9P9YVU5"/>
<accession>A0A9P9YVU5</accession>
<sequence>MSWTRSRSPCIVATIRFLGACGRRSAGMGNGTFRRSAKATASQSNGALAIGGSASAAMGVGGSSLVLGSADPAGGDYLYDNLNRSVADGVNNITRNIMQARLAAAGKLQDELQGTGSGGELRTFGESISMRPLAKNGGGGGAATVAGTLPPEANAINYDNRNRGILLHPYNNVYAPNGAIPGHERMIQSTPASPYDQRRLPTSSDMNGLAESLIGGVLAAEGLGKYCDSEFVGTAAREMREALDMTPEEMNLAAHQILSNEHSLSLIGSSNGSIFGGSASGLGGGGAGGLGGSSNIRNAFGGSGSGPSSMSPQNQPYSGTLNSPPIPDNRLRRVATVTTTNNNNKSQLSQNNSSSLNSRANANSQMNMSPTQSPQRGQGNQNFSS</sequence>
<comment type="caution">
    <text evidence="2">The sequence shown here is derived from an EMBL/GenBank/DDBJ whole genome shotgun (WGS) entry which is preliminary data.</text>
</comment>
<proteinExistence type="predicted"/>
<dbReference type="Proteomes" id="UP001059596">
    <property type="component" value="Unassembled WGS sequence"/>
</dbReference>
<reference evidence="2" key="1">
    <citation type="journal article" date="2023" name="Genome Biol. Evol.">
        <title>Long-read-based Genome Assembly of Drosophila gunungcola Reveals Fewer Chemosensory Genes in Flower-breeding Species.</title>
        <authorList>
            <person name="Negi A."/>
            <person name="Liao B.Y."/>
            <person name="Yeh S.D."/>
        </authorList>
    </citation>
    <scope>NUCLEOTIDE SEQUENCE</scope>
    <source>
        <strain evidence="2">Sukarami</strain>
    </source>
</reference>
<evidence type="ECO:0000313" key="3">
    <source>
        <dbReference type="Proteomes" id="UP001059596"/>
    </source>
</evidence>
<evidence type="ECO:0000313" key="2">
    <source>
        <dbReference type="EMBL" id="KAI8043828.1"/>
    </source>
</evidence>
<organism evidence="2 3">
    <name type="scientific">Drosophila gunungcola</name>
    <name type="common">fruit fly</name>
    <dbReference type="NCBI Taxonomy" id="103775"/>
    <lineage>
        <taxon>Eukaryota</taxon>
        <taxon>Metazoa</taxon>
        <taxon>Ecdysozoa</taxon>
        <taxon>Arthropoda</taxon>
        <taxon>Hexapoda</taxon>
        <taxon>Insecta</taxon>
        <taxon>Pterygota</taxon>
        <taxon>Neoptera</taxon>
        <taxon>Endopterygota</taxon>
        <taxon>Diptera</taxon>
        <taxon>Brachycera</taxon>
        <taxon>Muscomorpha</taxon>
        <taxon>Ephydroidea</taxon>
        <taxon>Drosophilidae</taxon>
        <taxon>Drosophila</taxon>
        <taxon>Sophophora</taxon>
    </lineage>
</organism>
<feature type="region of interest" description="Disordered" evidence="1">
    <location>
        <begin position="298"/>
        <end position="385"/>
    </location>
</feature>
<gene>
    <name evidence="2" type="ORF">M5D96_005166</name>
</gene>
<dbReference type="EMBL" id="JAMKOV010000002">
    <property type="protein sequence ID" value="KAI8043828.1"/>
    <property type="molecule type" value="Genomic_DNA"/>
</dbReference>
<evidence type="ECO:0000256" key="1">
    <source>
        <dbReference type="SAM" id="MobiDB-lite"/>
    </source>
</evidence>
<feature type="compositionally biased region" description="Polar residues" evidence="1">
    <location>
        <begin position="313"/>
        <end position="323"/>
    </location>
</feature>
<protein>
    <submittedName>
        <fullName evidence="2">Uncharacterized protein</fullName>
    </submittedName>
</protein>
<keyword evidence="3" id="KW-1185">Reference proteome</keyword>
<feature type="compositionally biased region" description="Low complexity" evidence="1">
    <location>
        <begin position="336"/>
        <end position="364"/>
    </location>
</feature>